<keyword evidence="3" id="KW-1185">Reference proteome</keyword>
<dbReference type="KEGG" id="dzi:111293370"/>
<dbReference type="RefSeq" id="XP_022741855.1">
    <property type="nucleotide sequence ID" value="XM_022886120.1"/>
</dbReference>
<protein>
    <submittedName>
        <fullName evidence="4">Uncharacterized protein LOC111293370</fullName>
    </submittedName>
</protein>
<evidence type="ECO:0000313" key="3">
    <source>
        <dbReference type="Proteomes" id="UP000515121"/>
    </source>
</evidence>
<dbReference type="AlphaFoldDB" id="A0A6P5YNI7"/>
<dbReference type="PANTHER" id="PTHR33124:SF57">
    <property type="entry name" value="TRANSCRIPTION FACTOR UPBEAT-LIKE PROTEIN"/>
    <property type="match status" value="1"/>
</dbReference>
<gene>
    <name evidence="4" type="primary">LOC111293370</name>
</gene>
<keyword evidence="2" id="KW-0804">Transcription</keyword>
<dbReference type="GO" id="GO:0006355">
    <property type="term" value="P:regulation of DNA-templated transcription"/>
    <property type="evidence" value="ECO:0007669"/>
    <property type="project" value="InterPro"/>
</dbReference>
<keyword evidence="1" id="KW-0805">Transcription regulation</keyword>
<proteinExistence type="predicted"/>
<dbReference type="OrthoDB" id="1000815at2759"/>
<name>A0A6P5YNI7_DURZI</name>
<evidence type="ECO:0000256" key="1">
    <source>
        <dbReference type="ARBA" id="ARBA00023015"/>
    </source>
</evidence>
<dbReference type="Proteomes" id="UP000515121">
    <property type="component" value="Unplaced"/>
</dbReference>
<organism evidence="3 4">
    <name type="scientific">Durio zibethinus</name>
    <name type="common">Durian</name>
    <dbReference type="NCBI Taxonomy" id="66656"/>
    <lineage>
        <taxon>Eukaryota</taxon>
        <taxon>Viridiplantae</taxon>
        <taxon>Streptophyta</taxon>
        <taxon>Embryophyta</taxon>
        <taxon>Tracheophyta</taxon>
        <taxon>Spermatophyta</taxon>
        <taxon>Magnoliopsida</taxon>
        <taxon>eudicotyledons</taxon>
        <taxon>Gunneridae</taxon>
        <taxon>Pentapetalae</taxon>
        <taxon>rosids</taxon>
        <taxon>malvids</taxon>
        <taxon>Malvales</taxon>
        <taxon>Malvaceae</taxon>
        <taxon>Helicteroideae</taxon>
        <taxon>Durio</taxon>
    </lineage>
</organism>
<reference evidence="4" key="1">
    <citation type="submission" date="2025-08" db="UniProtKB">
        <authorList>
            <consortium name="RefSeq"/>
        </authorList>
    </citation>
    <scope>IDENTIFICATION</scope>
    <source>
        <tissue evidence="4">Fruit stalk</tissue>
    </source>
</reference>
<accession>A0A6P5YNI7</accession>
<evidence type="ECO:0000256" key="2">
    <source>
        <dbReference type="ARBA" id="ARBA00023163"/>
    </source>
</evidence>
<dbReference type="InterPro" id="IPR044660">
    <property type="entry name" value="IBH1-like"/>
</dbReference>
<dbReference type="GeneID" id="111293370"/>
<dbReference type="PANTHER" id="PTHR33124">
    <property type="entry name" value="TRANSCRIPTION FACTOR IBH1-LIKE 1"/>
    <property type="match status" value="1"/>
</dbReference>
<evidence type="ECO:0000313" key="4">
    <source>
        <dbReference type="RefSeq" id="XP_022741855.1"/>
    </source>
</evidence>
<sequence length="123" mass="14343">MRIQKIFKNPLKEAQRKSSTSRSRARNIARQRVVHARFCKRRSFVKCSKLVSDKLEALKTLIPHHVQNGSNEIVEAEQLFQETANYIIVLKTQVFVLQKLIEFYDDDDGSRNAKQNLVQQDQS</sequence>